<evidence type="ECO:0008006" key="4">
    <source>
        <dbReference type="Google" id="ProtNLM"/>
    </source>
</evidence>
<keyword evidence="3" id="KW-1185">Reference proteome</keyword>
<feature type="signal peptide" evidence="1">
    <location>
        <begin position="1"/>
        <end position="17"/>
    </location>
</feature>
<dbReference type="InterPro" id="IPR036249">
    <property type="entry name" value="Thioredoxin-like_sf"/>
</dbReference>
<keyword evidence="1" id="KW-0732">Signal</keyword>
<protein>
    <recommendedName>
        <fullName evidence="4">Thioredoxin-like fold domain-containing protein</fullName>
    </recommendedName>
</protein>
<dbReference type="AlphaFoldDB" id="A0A078ABF0"/>
<dbReference type="Gene3D" id="3.40.30.10">
    <property type="entry name" value="Glutaredoxin"/>
    <property type="match status" value="1"/>
</dbReference>
<dbReference type="OrthoDB" id="37297at2759"/>
<dbReference type="SUPFAM" id="SSF52833">
    <property type="entry name" value="Thioredoxin-like"/>
    <property type="match status" value="1"/>
</dbReference>
<evidence type="ECO:0000256" key="1">
    <source>
        <dbReference type="SAM" id="SignalP"/>
    </source>
</evidence>
<dbReference type="InParanoid" id="A0A078ABF0"/>
<proteinExistence type="predicted"/>
<evidence type="ECO:0000313" key="3">
    <source>
        <dbReference type="Proteomes" id="UP000039865"/>
    </source>
</evidence>
<sequence length="235" mass="26857">MRFISIVIIALVATTNAWDNNPPIPDRYPGSGVGEGSFKQGIDIEVFYDLLCEGCQMHHPKFQQFLDMQFLDGTYRDAISVKYNFFPLPYHHGSWIVTKLLPILVDKCLNGTQPCKYLDYIAYTLINQNTLLDNTASTENQIIQSWTATVAKQFGLNQTELLQVYDSKKDVHNSEMRTRQYWKYAASRTVEGTPSAFVNGVKVQNVPFEATEWAQLVSSIYNNRVKMPKELVILE</sequence>
<dbReference type="EMBL" id="CCKQ01006785">
    <property type="protein sequence ID" value="CDW78113.1"/>
    <property type="molecule type" value="Genomic_DNA"/>
</dbReference>
<organism evidence="2 3">
    <name type="scientific">Stylonychia lemnae</name>
    <name type="common">Ciliate</name>
    <dbReference type="NCBI Taxonomy" id="5949"/>
    <lineage>
        <taxon>Eukaryota</taxon>
        <taxon>Sar</taxon>
        <taxon>Alveolata</taxon>
        <taxon>Ciliophora</taxon>
        <taxon>Intramacronucleata</taxon>
        <taxon>Spirotrichea</taxon>
        <taxon>Stichotrichia</taxon>
        <taxon>Sporadotrichida</taxon>
        <taxon>Oxytrichidae</taxon>
        <taxon>Stylonychinae</taxon>
        <taxon>Stylonychia</taxon>
    </lineage>
</organism>
<name>A0A078ABF0_STYLE</name>
<reference evidence="2 3" key="1">
    <citation type="submission" date="2014-06" db="EMBL/GenBank/DDBJ databases">
        <authorList>
            <person name="Swart Estienne"/>
        </authorList>
    </citation>
    <scope>NUCLEOTIDE SEQUENCE [LARGE SCALE GENOMIC DNA]</scope>
    <source>
        <strain evidence="2 3">130c</strain>
    </source>
</reference>
<evidence type="ECO:0000313" key="2">
    <source>
        <dbReference type="EMBL" id="CDW78113.1"/>
    </source>
</evidence>
<accession>A0A078ABF0</accession>
<gene>
    <name evidence="2" type="primary">Contig1364.g1502</name>
    <name evidence="2" type="ORF">STYLEM_7084</name>
</gene>
<dbReference type="PANTHER" id="PTHR33875:SF2">
    <property type="entry name" value="ACR183CP"/>
    <property type="match status" value="1"/>
</dbReference>
<dbReference type="PANTHER" id="PTHR33875">
    <property type="entry name" value="OS09G0542200 PROTEIN"/>
    <property type="match status" value="1"/>
</dbReference>
<feature type="chain" id="PRO_5001729393" description="Thioredoxin-like fold domain-containing protein" evidence="1">
    <location>
        <begin position="18"/>
        <end position="235"/>
    </location>
</feature>
<dbReference type="Proteomes" id="UP000039865">
    <property type="component" value="Unassembled WGS sequence"/>
</dbReference>